<dbReference type="RefSeq" id="WP_185965803.1">
    <property type="nucleotide sequence ID" value="NZ_CP045503.2"/>
</dbReference>
<name>A0ABX8S4P4_9GAMM</name>
<sequence>MNKADWLAGEGLVLAIAYFQQNTLNPIKCLEAHKSQTTDNSYQVPHWFLAQTNNR</sequence>
<gene>
    <name evidence="1" type="ORF">FM038_26025</name>
</gene>
<evidence type="ECO:0000313" key="1">
    <source>
        <dbReference type="EMBL" id="QXP44960.1"/>
    </source>
</evidence>
<dbReference type="EMBL" id="CP045503">
    <property type="protein sequence ID" value="QXP44960.1"/>
    <property type="molecule type" value="Genomic_DNA"/>
</dbReference>
<organism evidence="1 2">
    <name type="scientific">Shewanella eurypsychrophilus</name>
    <dbReference type="NCBI Taxonomy" id="2593656"/>
    <lineage>
        <taxon>Bacteria</taxon>
        <taxon>Pseudomonadati</taxon>
        <taxon>Pseudomonadota</taxon>
        <taxon>Gammaproteobacteria</taxon>
        <taxon>Alteromonadales</taxon>
        <taxon>Shewanellaceae</taxon>
        <taxon>Shewanella</taxon>
    </lineage>
</organism>
<protein>
    <submittedName>
        <fullName evidence="1">Uncharacterized protein</fullName>
    </submittedName>
</protein>
<dbReference type="Proteomes" id="UP000316416">
    <property type="component" value="Chromosome"/>
</dbReference>
<proteinExistence type="predicted"/>
<accession>A0ABX8S4P4</accession>
<evidence type="ECO:0000313" key="2">
    <source>
        <dbReference type="Proteomes" id="UP000316416"/>
    </source>
</evidence>
<reference evidence="1" key="1">
    <citation type="submission" date="2021-07" db="EMBL/GenBank/DDBJ databases">
        <title>Shewanella sp. YLB-07 whole genome sequence.</title>
        <authorList>
            <person name="Yu L."/>
        </authorList>
    </citation>
    <scope>NUCLEOTIDE SEQUENCE</scope>
    <source>
        <strain evidence="1">YLB-08</strain>
    </source>
</reference>
<keyword evidence="2" id="KW-1185">Reference proteome</keyword>